<evidence type="ECO:0000259" key="1">
    <source>
        <dbReference type="Pfam" id="PF11695"/>
    </source>
</evidence>
<comment type="caution">
    <text evidence="2">The sequence shown here is derived from an EMBL/GenBank/DDBJ whole genome shotgun (WGS) entry which is preliminary data.</text>
</comment>
<gene>
    <name evidence="2" type="ORF">KXJ69_08590</name>
</gene>
<dbReference type="RefSeq" id="WP_219052651.1">
    <property type="nucleotide sequence ID" value="NZ_JAHWDP010000003.1"/>
</dbReference>
<dbReference type="InterPro" id="IPR021708">
    <property type="entry name" value="DUF3291"/>
</dbReference>
<feature type="domain" description="DUF3291" evidence="1">
    <location>
        <begin position="3"/>
        <end position="141"/>
    </location>
</feature>
<dbReference type="AlphaFoldDB" id="A0A9X1JZ40"/>
<dbReference type="Pfam" id="PF11695">
    <property type="entry name" value="DUF3291"/>
    <property type="match status" value="1"/>
</dbReference>
<dbReference type="Proteomes" id="UP001138686">
    <property type="component" value="Unassembled WGS sequence"/>
</dbReference>
<proteinExistence type="predicted"/>
<dbReference type="EMBL" id="JAHWDP010000003">
    <property type="protein sequence ID" value="MBW2938162.1"/>
    <property type="molecule type" value="Genomic_DNA"/>
</dbReference>
<reference evidence="2" key="1">
    <citation type="submission" date="2021-07" db="EMBL/GenBank/DDBJ databases">
        <title>Aureisphaera sp. CAU 1614 isolated from sea sediment.</title>
        <authorList>
            <person name="Kim W."/>
        </authorList>
    </citation>
    <scope>NUCLEOTIDE SEQUENCE</scope>
    <source>
        <strain evidence="2">CAU 1614</strain>
    </source>
</reference>
<evidence type="ECO:0000313" key="3">
    <source>
        <dbReference type="Proteomes" id="UP001138686"/>
    </source>
</evidence>
<accession>A0A9X1JZ40</accession>
<evidence type="ECO:0000313" key="2">
    <source>
        <dbReference type="EMBL" id="MBW2938162.1"/>
    </source>
</evidence>
<name>A0A9X1JZ40_9FLAO</name>
<keyword evidence="3" id="KW-1185">Reference proteome</keyword>
<sequence length="143" mass="16834">MYLAQLNIAHAIAPMDSPIMADFVNNTNRINALAEKSPGFIWRLTDDQGENAYSIQVFDDPAMLTNMSVWKDRESLFNYVYSTDHVEIFKRKKEWFSKLKGMHMVLWYIEEGHIPMLAEGKERLEYLQKYGESEYAFTFKSKF</sequence>
<organism evidence="2 3">
    <name type="scientific">Halomarinibacterium sedimenti</name>
    <dbReference type="NCBI Taxonomy" id="2857106"/>
    <lineage>
        <taxon>Bacteria</taxon>
        <taxon>Pseudomonadati</taxon>
        <taxon>Bacteroidota</taxon>
        <taxon>Flavobacteriia</taxon>
        <taxon>Flavobacteriales</taxon>
        <taxon>Flavobacteriaceae</taxon>
        <taxon>Halomarinibacterium</taxon>
    </lineage>
</organism>
<protein>
    <submittedName>
        <fullName evidence="2">DUF3291 domain-containing protein</fullName>
    </submittedName>
</protein>